<dbReference type="Proteomes" id="UP001430953">
    <property type="component" value="Unassembled WGS sequence"/>
</dbReference>
<reference evidence="1 2" key="1">
    <citation type="submission" date="2023-03" db="EMBL/GenBank/DDBJ databases">
        <title>High recombination rates correlate with genetic variation in Cardiocondyla obscurior ants.</title>
        <authorList>
            <person name="Errbii M."/>
        </authorList>
    </citation>
    <scope>NUCLEOTIDE SEQUENCE [LARGE SCALE GENOMIC DNA]</scope>
    <source>
        <strain evidence="1">Alpha-2009</strain>
        <tissue evidence="1">Whole body</tissue>
    </source>
</reference>
<gene>
    <name evidence="1" type="ORF">PUN28_002862</name>
</gene>
<name>A0AAW2GWJ1_9HYME</name>
<evidence type="ECO:0000313" key="2">
    <source>
        <dbReference type="Proteomes" id="UP001430953"/>
    </source>
</evidence>
<dbReference type="EMBL" id="JADYXP020000002">
    <property type="protein sequence ID" value="KAL0131604.1"/>
    <property type="molecule type" value="Genomic_DNA"/>
</dbReference>
<sequence>MSLTRRALRARKEPNLTGMHLNDSIRNINITVSNSGCQSLGCVLQITTIWTDQRLFDNWRYVK</sequence>
<organism evidence="1 2">
    <name type="scientific">Cardiocondyla obscurior</name>
    <dbReference type="NCBI Taxonomy" id="286306"/>
    <lineage>
        <taxon>Eukaryota</taxon>
        <taxon>Metazoa</taxon>
        <taxon>Ecdysozoa</taxon>
        <taxon>Arthropoda</taxon>
        <taxon>Hexapoda</taxon>
        <taxon>Insecta</taxon>
        <taxon>Pterygota</taxon>
        <taxon>Neoptera</taxon>
        <taxon>Endopterygota</taxon>
        <taxon>Hymenoptera</taxon>
        <taxon>Apocrita</taxon>
        <taxon>Aculeata</taxon>
        <taxon>Formicoidea</taxon>
        <taxon>Formicidae</taxon>
        <taxon>Myrmicinae</taxon>
        <taxon>Cardiocondyla</taxon>
    </lineage>
</organism>
<evidence type="ECO:0000313" key="1">
    <source>
        <dbReference type="EMBL" id="KAL0131604.1"/>
    </source>
</evidence>
<proteinExistence type="predicted"/>
<keyword evidence="2" id="KW-1185">Reference proteome</keyword>
<accession>A0AAW2GWJ1</accession>
<protein>
    <submittedName>
        <fullName evidence="1">Uncharacterized protein</fullName>
    </submittedName>
</protein>
<comment type="caution">
    <text evidence="1">The sequence shown here is derived from an EMBL/GenBank/DDBJ whole genome shotgun (WGS) entry which is preliminary data.</text>
</comment>
<dbReference type="AlphaFoldDB" id="A0AAW2GWJ1"/>